<organism evidence="3 4">
    <name type="scientific">Halocalculus aciditolerans</name>
    <dbReference type="NCBI Taxonomy" id="1383812"/>
    <lineage>
        <taxon>Archaea</taxon>
        <taxon>Methanobacteriati</taxon>
        <taxon>Methanobacteriota</taxon>
        <taxon>Stenosarchaea group</taxon>
        <taxon>Halobacteria</taxon>
        <taxon>Halobacteriales</taxon>
        <taxon>Halobacteriaceae</taxon>
        <taxon>Halocalculus</taxon>
    </lineage>
</organism>
<evidence type="ECO:0000313" key="4">
    <source>
        <dbReference type="Proteomes" id="UP000607197"/>
    </source>
</evidence>
<protein>
    <submittedName>
        <fullName evidence="3">Cupin</fullName>
    </submittedName>
</protein>
<evidence type="ECO:0000259" key="2">
    <source>
        <dbReference type="Pfam" id="PF07883"/>
    </source>
</evidence>
<feature type="domain" description="Cupin type-2" evidence="2">
    <location>
        <begin position="37"/>
        <end position="104"/>
    </location>
</feature>
<evidence type="ECO:0000256" key="1">
    <source>
        <dbReference type="ARBA" id="ARBA00022723"/>
    </source>
</evidence>
<dbReference type="Pfam" id="PF07883">
    <property type="entry name" value="Cupin_2"/>
    <property type="match status" value="1"/>
</dbReference>
<dbReference type="EMBL" id="BMPG01000001">
    <property type="protein sequence ID" value="GGL46532.1"/>
    <property type="molecule type" value="Genomic_DNA"/>
</dbReference>
<dbReference type="Proteomes" id="UP000607197">
    <property type="component" value="Unassembled WGS sequence"/>
</dbReference>
<accession>A0A830F7F1</accession>
<dbReference type="RefSeq" id="WP_188974765.1">
    <property type="nucleotide sequence ID" value="NZ_BMPG01000001.1"/>
</dbReference>
<dbReference type="InterPro" id="IPR011051">
    <property type="entry name" value="RmlC_Cupin_sf"/>
</dbReference>
<dbReference type="PANTHER" id="PTHR35848:SF9">
    <property type="entry name" value="SLL1358 PROTEIN"/>
    <property type="match status" value="1"/>
</dbReference>
<reference evidence="3" key="2">
    <citation type="submission" date="2020-09" db="EMBL/GenBank/DDBJ databases">
        <authorList>
            <person name="Sun Q."/>
            <person name="Ohkuma M."/>
        </authorList>
    </citation>
    <scope>NUCLEOTIDE SEQUENCE</scope>
    <source>
        <strain evidence="3">JCM 19596</strain>
    </source>
</reference>
<dbReference type="AlphaFoldDB" id="A0A830F7F1"/>
<name>A0A830F7F1_9EURY</name>
<dbReference type="InterPro" id="IPR014710">
    <property type="entry name" value="RmlC-like_jellyroll"/>
</dbReference>
<keyword evidence="4" id="KW-1185">Reference proteome</keyword>
<dbReference type="PANTHER" id="PTHR35848">
    <property type="entry name" value="OXALATE-BINDING PROTEIN"/>
    <property type="match status" value="1"/>
</dbReference>
<proteinExistence type="predicted"/>
<dbReference type="InterPro" id="IPR051610">
    <property type="entry name" value="GPI/OXD"/>
</dbReference>
<dbReference type="InterPro" id="IPR013096">
    <property type="entry name" value="Cupin_2"/>
</dbReference>
<dbReference type="SUPFAM" id="SSF51182">
    <property type="entry name" value="RmlC-like cupins"/>
    <property type="match status" value="1"/>
</dbReference>
<keyword evidence="1" id="KW-0479">Metal-binding</keyword>
<gene>
    <name evidence="3" type="ORF">GCM10009039_01100</name>
</gene>
<dbReference type="GO" id="GO:0046872">
    <property type="term" value="F:metal ion binding"/>
    <property type="evidence" value="ECO:0007669"/>
    <property type="project" value="UniProtKB-KW"/>
</dbReference>
<dbReference type="OrthoDB" id="190812at2157"/>
<comment type="caution">
    <text evidence="3">The sequence shown here is derived from an EMBL/GenBank/DDBJ whole genome shotgun (WGS) entry which is preliminary data.</text>
</comment>
<dbReference type="Gene3D" id="2.60.120.10">
    <property type="entry name" value="Jelly Rolls"/>
    <property type="match status" value="1"/>
</dbReference>
<reference evidence="3" key="1">
    <citation type="journal article" date="2014" name="Int. J. Syst. Evol. Microbiol.">
        <title>Complete genome sequence of Corynebacterium casei LMG S-19264T (=DSM 44701T), isolated from a smear-ripened cheese.</title>
        <authorList>
            <consortium name="US DOE Joint Genome Institute (JGI-PGF)"/>
            <person name="Walter F."/>
            <person name="Albersmeier A."/>
            <person name="Kalinowski J."/>
            <person name="Ruckert C."/>
        </authorList>
    </citation>
    <scope>NUCLEOTIDE SEQUENCE</scope>
    <source>
        <strain evidence="3">JCM 19596</strain>
    </source>
</reference>
<sequence>MRKVRLADLESRMGPASVILPLTDALGLADVAMNYYELDEGESTAFGYHAHENQEEVFYVESGTLTFRTADGPVHAKAGEVVRFGPGEYQRATNEHADRALVLALGAPQDAGATRSLRECDDCGGETSHHIELADDHDAVVAVCDECGNETGRYT</sequence>
<evidence type="ECO:0000313" key="3">
    <source>
        <dbReference type="EMBL" id="GGL46532.1"/>
    </source>
</evidence>